<name>A0A9P4L6H2_9PLEO</name>
<dbReference type="GeneID" id="63843978"/>
<dbReference type="EMBL" id="ML976617">
    <property type="protein sequence ID" value="KAF1843053.1"/>
    <property type="molecule type" value="Genomic_DNA"/>
</dbReference>
<feature type="signal peptide" evidence="1">
    <location>
        <begin position="1"/>
        <end position="25"/>
    </location>
</feature>
<dbReference type="RefSeq" id="XP_040785616.1">
    <property type="nucleotide sequence ID" value="XM_040926726.1"/>
</dbReference>
<accession>A0A9P4L6H2</accession>
<protein>
    <recommendedName>
        <fullName evidence="4">Secreted protein</fullName>
    </recommendedName>
</protein>
<dbReference type="Proteomes" id="UP000800039">
    <property type="component" value="Unassembled WGS sequence"/>
</dbReference>
<keyword evidence="3" id="KW-1185">Reference proteome</keyword>
<sequence>MRLPEWLACWITSRLVVLSPAGSSSYSPWFSARGWGRVSMDNQDGKDKDKSQCYATIRCEVLQDSITCRSNS</sequence>
<evidence type="ECO:0000256" key="1">
    <source>
        <dbReference type="SAM" id="SignalP"/>
    </source>
</evidence>
<evidence type="ECO:0000313" key="2">
    <source>
        <dbReference type="EMBL" id="KAF1843053.1"/>
    </source>
</evidence>
<gene>
    <name evidence="2" type="ORF">K460DRAFT_138703</name>
</gene>
<proteinExistence type="predicted"/>
<organism evidence="2 3">
    <name type="scientific">Cucurbitaria berberidis CBS 394.84</name>
    <dbReference type="NCBI Taxonomy" id="1168544"/>
    <lineage>
        <taxon>Eukaryota</taxon>
        <taxon>Fungi</taxon>
        <taxon>Dikarya</taxon>
        <taxon>Ascomycota</taxon>
        <taxon>Pezizomycotina</taxon>
        <taxon>Dothideomycetes</taxon>
        <taxon>Pleosporomycetidae</taxon>
        <taxon>Pleosporales</taxon>
        <taxon>Pleosporineae</taxon>
        <taxon>Cucurbitariaceae</taxon>
        <taxon>Cucurbitaria</taxon>
    </lineage>
</organism>
<dbReference type="AlphaFoldDB" id="A0A9P4L6H2"/>
<evidence type="ECO:0008006" key="4">
    <source>
        <dbReference type="Google" id="ProtNLM"/>
    </source>
</evidence>
<comment type="caution">
    <text evidence="2">The sequence shown here is derived from an EMBL/GenBank/DDBJ whole genome shotgun (WGS) entry which is preliminary data.</text>
</comment>
<evidence type="ECO:0000313" key="3">
    <source>
        <dbReference type="Proteomes" id="UP000800039"/>
    </source>
</evidence>
<reference evidence="2" key="1">
    <citation type="submission" date="2020-01" db="EMBL/GenBank/DDBJ databases">
        <authorList>
            <consortium name="DOE Joint Genome Institute"/>
            <person name="Haridas S."/>
            <person name="Albert R."/>
            <person name="Binder M."/>
            <person name="Bloem J."/>
            <person name="Labutti K."/>
            <person name="Salamov A."/>
            <person name="Andreopoulos B."/>
            <person name="Baker S.E."/>
            <person name="Barry K."/>
            <person name="Bills G."/>
            <person name="Bluhm B.H."/>
            <person name="Cannon C."/>
            <person name="Castanera R."/>
            <person name="Culley D.E."/>
            <person name="Daum C."/>
            <person name="Ezra D."/>
            <person name="Gonzalez J.B."/>
            <person name="Henrissat B."/>
            <person name="Kuo A."/>
            <person name="Liang C."/>
            <person name="Lipzen A."/>
            <person name="Lutzoni F."/>
            <person name="Magnuson J."/>
            <person name="Mondo S."/>
            <person name="Nolan M."/>
            <person name="Ohm R."/>
            <person name="Pangilinan J."/>
            <person name="Park H.-J."/>
            <person name="Ramirez L."/>
            <person name="Alfaro M."/>
            <person name="Sun H."/>
            <person name="Tritt A."/>
            <person name="Yoshinaga Y."/>
            <person name="Zwiers L.-H."/>
            <person name="Turgeon B.G."/>
            <person name="Goodwin S.B."/>
            <person name="Spatafora J.W."/>
            <person name="Crous P.W."/>
            <person name="Grigoriev I.V."/>
        </authorList>
    </citation>
    <scope>NUCLEOTIDE SEQUENCE</scope>
    <source>
        <strain evidence="2">CBS 394.84</strain>
    </source>
</reference>
<feature type="chain" id="PRO_5040140185" description="Secreted protein" evidence="1">
    <location>
        <begin position="26"/>
        <end position="72"/>
    </location>
</feature>
<keyword evidence="1" id="KW-0732">Signal</keyword>